<dbReference type="PANTHER" id="PTHR30055">
    <property type="entry name" value="HTH-TYPE TRANSCRIPTIONAL REGULATOR RUTR"/>
    <property type="match status" value="1"/>
</dbReference>
<evidence type="ECO:0000259" key="6">
    <source>
        <dbReference type="PROSITE" id="PS50977"/>
    </source>
</evidence>
<dbReference type="Pfam" id="PF17932">
    <property type="entry name" value="TetR_C_24"/>
    <property type="match status" value="1"/>
</dbReference>
<dbReference type="PANTHER" id="PTHR30055:SF175">
    <property type="entry name" value="HTH-TYPE TRANSCRIPTIONAL REPRESSOR KSTR2"/>
    <property type="match status" value="1"/>
</dbReference>
<dbReference type="InterPro" id="IPR050109">
    <property type="entry name" value="HTH-type_TetR-like_transc_reg"/>
</dbReference>
<evidence type="ECO:0000256" key="5">
    <source>
        <dbReference type="PROSITE-ProRule" id="PRU00335"/>
    </source>
</evidence>
<proteinExistence type="predicted"/>
<keyword evidence="2" id="KW-0805">Transcription regulation</keyword>
<dbReference type="InterPro" id="IPR036271">
    <property type="entry name" value="Tet_transcr_reg_TetR-rel_C_sf"/>
</dbReference>
<dbReference type="InterPro" id="IPR001647">
    <property type="entry name" value="HTH_TetR"/>
</dbReference>
<dbReference type="Gene3D" id="1.10.357.10">
    <property type="entry name" value="Tetracycline Repressor, domain 2"/>
    <property type="match status" value="1"/>
</dbReference>
<dbReference type="Pfam" id="PF00440">
    <property type="entry name" value="TetR_N"/>
    <property type="match status" value="1"/>
</dbReference>
<accession>A0ABY9UN94</accession>
<name>A0ABY9UN94_9ACTN</name>
<keyword evidence="3 5" id="KW-0238">DNA-binding</keyword>
<evidence type="ECO:0000313" key="8">
    <source>
        <dbReference type="Proteomes" id="UP001305606"/>
    </source>
</evidence>
<dbReference type="PRINTS" id="PR00455">
    <property type="entry name" value="HTHTETR"/>
</dbReference>
<evidence type="ECO:0000313" key="7">
    <source>
        <dbReference type="EMBL" id="WNE93946.1"/>
    </source>
</evidence>
<dbReference type="Proteomes" id="UP001305606">
    <property type="component" value="Chromosome"/>
</dbReference>
<dbReference type="RefSeq" id="WP_311033439.1">
    <property type="nucleotide sequence ID" value="NZ_CP117522.1"/>
</dbReference>
<feature type="DNA-binding region" description="H-T-H motif" evidence="5">
    <location>
        <begin position="35"/>
        <end position="54"/>
    </location>
</feature>
<dbReference type="InterPro" id="IPR023772">
    <property type="entry name" value="DNA-bd_HTH_TetR-type_CS"/>
</dbReference>
<keyword evidence="4" id="KW-0804">Transcription</keyword>
<feature type="domain" description="HTH tetR-type" evidence="6">
    <location>
        <begin position="12"/>
        <end position="72"/>
    </location>
</feature>
<reference evidence="7 8" key="1">
    <citation type="submission" date="2023-02" db="EMBL/GenBank/DDBJ databases">
        <title>Streptomyces sp. SCA4-21 with antifungal activity against Fusarium oxysporum f. sp. cubense, Streptomyces sp. SCA2-17 with antifungal activity against Fusarium oxysporum f. sp. cubense.</title>
        <authorList>
            <person name="Qi D."/>
        </authorList>
    </citation>
    <scope>NUCLEOTIDE SEQUENCE [LARGE SCALE GENOMIC DNA]</scope>
    <source>
        <strain evidence="7 8">SCA4-21</strain>
    </source>
</reference>
<dbReference type="PROSITE" id="PS50977">
    <property type="entry name" value="HTH_TETR_2"/>
    <property type="match status" value="1"/>
</dbReference>
<dbReference type="SUPFAM" id="SSF48498">
    <property type="entry name" value="Tetracyclin repressor-like, C-terminal domain"/>
    <property type="match status" value="1"/>
</dbReference>
<dbReference type="InterPro" id="IPR009057">
    <property type="entry name" value="Homeodomain-like_sf"/>
</dbReference>
<dbReference type="PROSITE" id="PS01081">
    <property type="entry name" value="HTH_TETR_1"/>
    <property type="match status" value="1"/>
</dbReference>
<sequence>MTGEGAESRKPDKLPQRLLTAATRLFAEYGFEGTSVQKIVEAAGVTKGALYHYFDSKDDLLRDIYGRVLRMQAEQLEKFATTQSPVAERLRNAAADVVLTSIAHLDDTKIFFRSMHQLSADNQRAVRAARRRYHEGFRTLIEEGQAVGAFRTDVPADLFVDLFFGAVHHLSIWYRHDGTLSAERIGSHFADLLLTSLRPTG</sequence>
<dbReference type="InterPro" id="IPR041490">
    <property type="entry name" value="KstR2_TetR_C"/>
</dbReference>
<evidence type="ECO:0000256" key="4">
    <source>
        <dbReference type="ARBA" id="ARBA00023163"/>
    </source>
</evidence>
<keyword evidence="8" id="KW-1185">Reference proteome</keyword>
<dbReference type="EMBL" id="CP117522">
    <property type="protein sequence ID" value="WNE93946.1"/>
    <property type="molecule type" value="Genomic_DNA"/>
</dbReference>
<evidence type="ECO:0000256" key="2">
    <source>
        <dbReference type="ARBA" id="ARBA00023015"/>
    </source>
</evidence>
<keyword evidence="1" id="KW-0678">Repressor</keyword>
<dbReference type="Gene3D" id="1.10.10.60">
    <property type="entry name" value="Homeodomain-like"/>
    <property type="match status" value="1"/>
</dbReference>
<dbReference type="SUPFAM" id="SSF46689">
    <property type="entry name" value="Homeodomain-like"/>
    <property type="match status" value="1"/>
</dbReference>
<evidence type="ECO:0000256" key="3">
    <source>
        <dbReference type="ARBA" id="ARBA00023125"/>
    </source>
</evidence>
<evidence type="ECO:0000256" key="1">
    <source>
        <dbReference type="ARBA" id="ARBA00022491"/>
    </source>
</evidence>
<protein>
    <submittedName>
        <fullName evidence="7">TetR/AcrR family transcriptional regulator</fullName>
    </submittedName>
</protein>
<gene>
    <name evidence="7" type="ORF">PS467_00695</name>
</gene>
<organism evidence="7 8">
    <name type="scientific">Streptomyces luomodiensis</name>
    <dbReference type="NCBI Taxonomy" id="3026192"/>
    <lineage>
        <taxon>Bacteria</taxon>
        <taxon>Bacillati</taxon>
        <taxon>Actinomycetota</taxon>
        <taxon>Actinomycetes</taxon>
        <taxon>Kitasatosporales</taxon>
        <taxon>Streptomycetaceae</taxon>
        <taxon>Streptomyces</taxon>
    </lineage>
</organism>